<reference evidence="1" key="1">
    <citation type="journal article" date="2014" name="Int. J. Syst. Evol. Microbiol.">
        <title>Complete genome sequence of Corynebacterium casei LMG S-19264T (=DSM 44701T), isolated from a smear-ripened cheese.</title>
        <authorList>
            <consortium name="US DOE Joint Genome Institute (JGI-PGF)"/>
            <person name="Walter F."/>
            <person name="Albersmeier A."/>
            <person name="Kalinowski J."/>
            <person name="Ruckert C."/>
        </authorList>
    </citation>
    <scope>NUCLEOTIDE SEQUENCE</scope>
    <source>
        <strain evidence="1">JCM 4335</strain>
    </source>
</reference>
<organism evidence="1 2">
    <name type="scientific">Streptomyces roseolilacinus</name>
    <dbReference type="NCBI Taxonomy" id="66904"/>
    <lineage>
        <taxon>Bacteria</taxon>
        <taxon>Bacillati</taxon>
        <taxon>Actinomycetota</taxon>
        <taxon>Actinomycetes</taxon>
        <taxon>Kitasatosporales</taxon>
        <taxon>Streptomycetaceae</taxon>
        <taxon>Streptomyces</taxon>
    </lineage>
</organism>
<comment type="caution">
    <text evidence="1">The sequence shown here is derived from an EMBL/GenBank/DDBJ whole genome shotgun (WGS) entry which is preliminary data.</text>
</comment>
<reference evidence="1" key="2">
    <citation type="submission" date="2020-09" db="EMBL/GenBank/DDBJ databases">
        <authorList>
            <person name="Sun Q."/>
            <person name="Ohkuma M."/>
        </authorList>
    </citation>
    <scope>NUCLEOTIDE SEQUENCE</scope>
    <source>
        <strain evidence="1">JCM 4335</strain>
    </source>
</reference>
<dbReference type="Proteomes" id="UP000654123">
    <property type="component" value="Unassembled WGS sequence"/>
</dbReference>
<keyword evidence="2" id="KW-1185">Reference proteome</keyword>
<dbReference type="EMBL" id="BMSV01000008">
    <property type="protein sequence ID" value="GGQ19144.1"/>
    <property type="molecule type" value="Genomic_DNA"/>
</dbReference>
<accession>A0A918B637</accession>
<evidence type="ECO:0000313" key="2">
    <source>
        <dbReference type="Proteomes" id="UP000654123"/>
    </source>
</evidence>
<evidence type="ECO:0000313" key="1">
    <source>
        <dbReference type="EMBL" id="GGQ19144.1"/>
    </source>
</evidence>
<sequence length="117" mass="12193">MAERPGHGKARHRRRTALFSGIPLALAAAGAVAYGTAFGVFGQDMEPKAAAVPSSASAYPGPGRVTGDVVVHDPTMLRAPDGGKDLLVYHYYDGRDGGAPKLGLNLLEWSGGWPSAY</sequence>
<gene>
    <name evidence="1" type="ORF">GCM10010249_42280</name>
</gene>
<dbReference type="AlphaFoldDB" id="A0A918B637"/>
<proteinExistence type="predicted"/>
<protein>
    <submittedName>
        <fullName evidence="1">Uncharacterized protein</fullName>
    </submittedName>
</protein>
<name>A0A918B637_9ACTN</name>